<dbReference type="Proteomes" id="UP000285301">
    <property type="component" value="Unassembled WGS sequence"/>
</dbReference>
<comment type="caution">
    <text evidence="6">The sequence shown here is derived from an EMBL/GenBank/DDBJ whole genome shotgun (WGS) entry which is preliminary data.</text>
</comment>
<dbReference type="Pfam" id="PF00335">
    <property type="entry name" value="Tetraspanin"/>
    <property type="match status" value="1"/>
</dbReference>
<organism evidence="6 7">
    <name type="scientific">Dinothrombium tinctorium</name>
    <dbReference type="NCBI Taxonomy" id="1965070"/>
    <lineage>
        <taxon>Eukaryota</taxon>
        <taxon>Metazoa</taxon>
        <taxon>Ecdysozoa</taxon>
        <taxon>Arthropoda</taxon>
        <taxon>Chelicerata</taxon>
        <taxon>Arachnida</taxon>
        <taxon>Acari</taxon>
        <taxon>Acariformes</taxon>
        <taxon>Trombidiformes</taxon>
        <taxon>Prostigmata</taxon>
        <taxon>Anystina</taxon>
        <taxon>Parasitengona</taxon>
        <taxon>Trombidioidea</taxon>
        <taxon>Trombidiidae</taxon>
        <taxon>Dinothrombium</taxon>
    </lineage>
</organism>
<reference evidence="6 7" key="1">
    <citation type="journal article" date="2018" name="Gigascience">
        <title>Genomes of trombidid mites reveal novel predicted allergens and laterally-transferred genes associated with secondary metabolism.</title>
        <authorList>
            <person name="Dong X."/>
            <person name="Chaisiri K."/>
            <person name="Xia D."/>
            <person name="Armstrong S.D."/>
            <person name="Fang Y."/>
            <person name="Donnelly M.J."/>
            <person name="Kadowaki T."/>
            <person name="McGarry J.W."/>
            <person name="Darby A.C."/>
            <person name="Makepeace B.L."/>
        </authorList>
    </citation>
    <scope>NUCLEOTIDE SEQUENCE [LARGE SCALE GENOMIC DNA]</scope>
    <source>
        <strain evidence="6">UoL-WK</strain>
    </source>
</reference>
<dbReference type="AlphaFoldDB" id="A0A443RJY7"/>
<dbReference type="InterPro" id="IPR008952">
    <property type="entry name" value="Tetraspanin_EC2_sf"/>
</dbReference>
<evidence type="ECO:0000313" key="6">
    <source>
        <dbReference type="EMBL" id="RWS15578.1"/>
    </source>
</evidence>
<feature type="transmembrane region" description="Helical" evidence="5">
    <location>
        <begin position="36"/>
        <end position="58"/>
    </location>
</feature>
<keyword evidence="2 5" id="KW-0812">Transmembrane</keyword>
<dbReference type="InterPro" id="IPR018499">
    <property type="entry name" value="Tetraspanin/Peripherin"/>
</dbReference>
<name>A0A443RJY7_9ACAR</name>
<dbReference type="SUPFAM" id="SSF48652">
    <property type="entry name" value="Tetraspanin"/>
    <property type="match status" value="1"/>
</dbReference>
<protein>
    <submittedName>
        <fullName evidence="6">CD151 antigen-like protein</fullName>
    </submittedName>
</protein>
<keyword evidence="3 5" id="KW-1133">Transmembrane helix</keyword>
<dbReference type="PRINTS" id="PR00259">
    <property type="entry name" value="TMFOUR"/>
</dbReference>
<evidence type="ECO:0000256" key="3">
    <source>
        <dbReference type="ARBA" id="ARBA00022989"/>
    </source>
</evidence>
<evidence type="ECO:0000313" key="7">
    <source>
        <dbReference type="Proteomes" id="UP000285301"/>
    </source>
</evidence>
<feature type="transmembrane region" description="Helical" evidence="5">
    <location>
        <begin position="259"/>
        <end position="286"/>
    </location>
</feature>
<evidence type="ECO:0000256" key="1">
    <source>
        <dbReference type="ARBA" id="ARBA00004141"/>
    </source>
</evidence>
<dbReference type="PANTHER" id="PTHR19282">
    <property type="entry name" value="TETRASPANIN"/>
    <property type="match status" value="1"/>
</dbReference>
<gene>
    <name evidence="6" type="ORF">B4U79_18948</name>
</gene>
<evidence type="ECO:0000256" key="4">
    <source>
        <dbReference type="ARBA" id="ARBA00023136"/>
    </source>
</evidence>
<proteinExistence type="predicted"/>
<keyword evidence="4 5" id="KW-0472">Membrane</keyword>
<dbReference type="EMBL" id="NCKU01000419">
    <property type="protein sequence ID" value="RWS15578.1"/>
    <property type="molecule type" value="Genomic_DNA"/>
</dbReference>
<accession>A0A443RJY7</accession>
<dbReference type="STRING" id="1965070.A0A443RJY7"/>
<dbReference type="Gene3D" id="1.10.1450.10">
    <property type="entry name" value="Tetraspanin"/>
    <property type="match status" value="1"/>
</dbReference>
<keyword evidence="7" id="KW-1185">Reference proteome</keyword>
<dbReference type="OrthoDB" id="9993879at2759"/>
<evidence type="ECO:0000256" key="2">
    <source>
        <dbReference type="ARBA" id="ARBA00022692"/>
    </source>
</evidence>
<dbReference type="GO" id="GO:0016020">
    <property type="term" value="C:membrane"/>
    <property type="evidence" value="ECO:0007669"/>
    <property type="project" value="UniProtKB-SubCell"/>
</dbReference>
<sequence>MLTLTLLYNWAPSVFNERIELSILRSLLPASHSANFLFYSTIVCGSLIAFIAIINIIYDCFRDKSNATSDRTNAKAKCDRPLHNEYYDIGEINLTFNSTAAALNGSKFRRNANQSSNKSRKPYSSIALCSFIFALLFLFTFQLSIGFLSVVATIDNNGGNYNHNKEDHIGDIEFVRLLRENLNSNATNYDLLMARRKEFDIIQASFRCCGLESFEDYGDKQVPDTCCKTISFNCSVRKHPSNINYDGCAASALEAINCYIIIMGSVAFGFSFIHLFGLSFAICLFVQMMRNTYK</sequence>
<feature type="transmembrane region" description="Helical" evidence="5">
    <location>
        <begin position="126"/>
        <end position="154"/>
    </location>
</feature>
<comment type="subcellular location">
    <subcellularLocation>
        <location evidence="1">Membrane</location>
        <topology evidence="1">Multi-pass membrane protein</topology>
    </subcellularLocation>
</comment>
<evidence type="ECO:0000256" key="5">
    <source>
        <dbReference type="SAM" id="Phobius"/>
    </source>
</evidence>